<keyword evidence="5" id="KW-0464">Manganese</keyword>
<evidence type="ECO:0000313" key="7">
    <source>
        <dbReference type="EMBL" id="CUU40705.1"/>
    </source>
</evidence>
<keyword evidence="2" id="KW-0997">Cell inner membrane</keyword>
<dbReference type="InterPro" id="IPR004843">
    <property type="entry name" value="Calcineurin-like_PHP"/>
</dbReference>
<dbReference type="GO" id="GO:0016020">
    <property type="term" value="C:membrane"/>
    <property type="evidence" value="ECO:0007669"/>
    <property type="project" value="GOC"/>
</dbReference>
<dbReference type="EMBL" id="LN907858">
    <property type="protein sequence ID" value="CUU40705.1"/>
    <property type="molecule type" value="Genomic_DNA"/>
</dbReference>
<keyword evidence="1" id="KW-1003">Cell membrane</keyword>
<keyword evidence="3" id="KW-0479">Metal-binding</keyword>
<dbReference type="AlphaFoldDB" id="A0A0S4PXE8"/>
<dbReference type="RefSeq" id="WP_231944772.1">
    <property type="nucleotide sequence ID" value="NZ_CAJTQN010000001.1"/>
</dbReference>
<dbReference type="Gene3D" id="3.60.21.10">
    <property type="match status" value="1"/>
</dbReference>
<protein>
    <recommendedName>
        <fullName evidence="6">Calcineurin-like phosphoesterase domain-containing protein</fullName>
    </recommendedName>
</protein>
<dbReference type="InterPro" id="IPR043461">
    <property type="entry name" value="LpxH-like"/>
</dbReference>
<name>A0A0S4PXE8_9HELI</name>
<dbReference type="PANTHER" id="PTHR34990">
    <property type="entry name" value="UDP-2,3-DIACYLGLUCOSAMINE HYDROLASE-RELATED"/>
    <property type="match status" value="1"/>
</dbReference>
<dbReference type="PATRIC" id="fig|76936.10.peg.1777"/>
<reference evidence="8" key="1">
    <citation type="submission" date="2015-11" db="EMBL/GenBank/DDBJ databases">
        <authorList>
            <person name="Anvar S.Y."/>
        </authorList>
    </citation>
    <scope>NUCLEOTIDE SEQUENCE [LARGE SCALE GENOMIC DNA]</scope>
</reference>
<organism evidence="7 8">
    <name type="scientific">Helicobacter typhlonius</name>
    <dbReference type="NCBI Taxonomy" id="76936"/>
    <lineage>
        <taxon>Bacteria</taxon>
        <taxon>Pseudomonadati</taxon>
        <taxon>Campylobacterota</taxon>
        <taxon>Epsilonproteobacteria</taxon>
        <taxon>Campylobacterales</taxon>
        <taxon>Helicobacteraceae</taxon>
        <taxon>Helicobacter</taxon>
    </lineage>
</organism>
<keyword evidence="4" id="KW-0472">Membrane</keyword>
<dbReference type="Pfam" id="PF00149">
    <property type="entry name" value="Metallophos"/>
    <property type="match status" value="1"/>
</dbReference>
<proteinExistence type="predicted"/>
<dbReference type="InterPro" id="IPR029052">
    <property type="entry name" value="Metallo-depent_PP-like"/>
</dbReference>
<accession>A0A0S4PXE8</accession>
<evidence type="ECO:0000256" key="4">
    <source>
        <dbReference type="ARBA" id="ARBA00023136"/>
    </source>
</evidence>
<dbReference type="PANTHER" id="PTHR34990:SF2">
    <property type="entry name" value="BLL8164 PROTEIN"/>
    <property type="match status" value="1"/>
</dbReference>
<dbReference type="KEGG" id="hty:BN2458_PEG1822"/>
<gene>
    <name evidence="7" type="ORF">BN2458_PEG1822</name>
</gene>
<sequence>MNPLSQTKQDSTIILDSKIEPFSQLAHFWENAPLIYNDAIFIADSHFMPLNTTLNDESKNASIALLNYFKSLLDSVQNIPSQIFLMGDIAHLLFGGISSSHKTHKELLELIISLSAHSQIWWFEGNHDFNLVWIGALKKHFNRIFIVPRNDQPKAFLFESNGAKKRILLAHGDLFLNTKYELYIRCMRTQFLQFCMRFIDFVTFGNLYHNIIAKVNRKHIRVGKAQMSEFAPLRICAYEKYMRKKLNIDDLVNLDSIFDAVIEGHFHIGQTYSNGAVYVSLPSFYINGSIFAIQSLPDNKIT</sequence>
<evidence type="ECO:0000256" key="2">
    <source>
        <dbReference type="ARBA" id="ARBA00022519"/>
    </source>
</evidence>
<evidence type="ECO:0000256" key="5">
    <source>
        <dbReference type="ARBA" id="ARBA00023211"/>
    </source>
</evidence>
<dbReference type="GO" id="GO:0009245">
    <property type="term" value="P:lipid A biosynthetic process"/>
    <property type="evidence" value="ECO:0007669"/>
    <property type="project" value="TreeGrafter"/>
</dbReference>
<dbReference type="Proteomes" id="UP000064525">
    <property type="component" value="Chromosome I"/>
</dbReference>
<evidence type="ECO:0000259" key="6">
    <source>
        <dbReference type="Pfam" id="PF00149"/>
    </source>
</evidence>
<evidence type="ECO:0000256" key="1">
    <source>
        <dbReference type="ARBA" id="ARBA00022475"/>
    </source>
</evidence>
<dbReference type="GO" id="GO:0046872">
    <property type="term" value="F:metal ion binding"/>
    <property type="evidence" value="ECO:0007669"/>
    <property type="project" value="UniProtKB-KW"/>
</dbReference>
<dbReference type="GeneID" id="78151957"/>
<evidence type="ECO:0000256" key="3">
    <source>
        <dbReference type="ARBA" id="ARBA00022723"/>
    </source>
</evidence>
<dbReference type="SUPFAM" id="SSF56300">
    <property type="entry name" value="Metallo-dependent phosphatases"/>
    <property type="match status" value="1"/>
</dbReference>
<evidence type="ECO:0000313" key="8">
    <source>
        <dbReference type="Proteomes" id="UP000064525"/>
    </source>
</evidence>
<dbReference type="GO" id="GO:0008758">
    <property type="term" value="F:UDP-2,3-diacylglucosamine hydrolase activity"/>
    <property type="evidence" value="ECO:0007669"/>
    <property type="project" value="TreeGrafter"/>
</dbReference>
<feature type="domain" description="Calcineurin-like phosphoesterase" evidence="6">
    <location>
        <begin position="41"/>
        <end position="267"/>
    </location>
</feature>